<dbReference type="RefSeq" id="WP_149785082.1">
    <property type="nucleotide sequence ID" value="NZ_BAAADP010000001.1"/>
</dbReference>
<dbReference type="EMBL" id="FOPZ01000016">
    <property type="protein sequence ID" value="SFH66851.1"/>
    <property type="molecule type" value="Genomic_DNA"/>
</dbReference>
<dbReference type="OrthoDB" id="259946at2157"/>
<dbReference type="AlphaFoldDB" id="A0A1I3BYN2"/>
<reference evidence="1 2" key="1">
    <citation type="submission" date="2016-10" db="EMBL/GenBank/DDBJ databases">
        <authorList>
            <person name="Varghese N."/>
            <person name="Submissions S."/>
        </authorList>
    </citation>
    <scope>NUCLEOTIDE SEQUENCE [LARGE SCALE GENOMIC DNA]</scope>
    <source>
        <strain evidence="1 2">CGMCC 1.6377</strain>
    </source>
</reference>
<evidence type="ECO:0000313" key="2">
    <source>
        <dbReference type="Proteomes" id="UP000323537"/>
    </source>
</evidence>
<accession>A0A1I3BYN2</accession>
<organism evidence="1 2">
    <name type="scientific">Halorubrum aquaticum</name>
    <dbReference type="NCBI Taxonomy" id="387340"/>
    <lineage>
        <taxon>Archaea</taxon>
        <taxon>Methanobacteriati</taxon>
        <taxon>Methanobacteriota</taxon>
        <taxon>Stenosarchaea group</taxon>
        <taxon>Halobacteria</taxon>
        <taxon>Halobacteriales</taxon>
        <taxon>Haloferacaceae</taxon>
        <taxon>Halorubrum</taxon>
    </lineage>
</organism>
<dbReference type="Proteomes" id="UP000323537">
    <property type="component" value="Unassembled WGS sequence"/>
</dbReference>
<sequence>MQTIAHRRVRFGELAGSLVHGATFFDWLLVSTQEVADAFDYPFREILADDGIPYAPVVAGASVTRYPTVDDVVTVDAVPVNVGDSSVELLYEVADGDGEPLATARITHVTISRDGSALALPERIRSDLVDASVDHDPAVGPETEIDRSRDLPSFSSSFRIHGPHIEGANLAYFEEYPRFADIALERFLADRGTSVDELRGDKQPYRIRDWTWEFNSPVRSGSTLHVSCDVSSVDRDSIRIAHELSSDGRTSIEGVTEYGCFDGSGAPVQFDDAMLAPFDG</sequence>
<dbReference type="InterPro" id="IPR029069">
    <property type="entry name" value="HotDog_dom_sf"/>
</dbReference>
<dbReference type="SUPFAM" id="SSF54637">
    <property type="entry name" value="Thioesterase/thiol ester dehydrase-isomerase"/>
    <property type="match status" value="2"/>
</dbReference>
<name>A0A1I3BYN2_9EURY</name>
<proteinExistence type="predicted"/>
<keyword evidence="2" id="KW-1185">Reference proteome</keyword>
<dbReference type="Gene3D" id="3.10.129.10">
    <property type="entry name" value="Hotdog Thioesterase"/>
    <property type="match status" value="2"/>
</dbReference>
<evidence type="ECO:0000313" key="1">
    <source>
        <dbReference type="EMBL" id="SFH66851.1"/>
    </source>
</evidence>
<gene>
    <name evidence="1" type="ORF">SAMN04488066_11631</name>
</gene>
<protein>
    <submittedName>
        <fullName evidence="1">Acyl-CoA thioesterase FadM</fullName>
    </submittedName>
</protein>